<comment type="caution">
    <text evidence="1">The sequence shown here is derived from an EMBL/GenBank/DDBJ whole genome shotgun (WGS) entry which is preliminary data.</text>
</comment>
<reference evidence="1 2" key="1">
    <citation type="journal article" date="2015" name="Nature">
        <title>rRNA introns, odd ribosomes, and small enigmatic genomes across a large radiation of phyla.</title>
        <authorList>
            <person name="Brown C.T."/>
            <person name="Hug L.A."/>
            <person name="Thomas B.C."/>
            <person name="Sharon I."/>
            <person name="Castelle C.J."/>
            <person name="Singh A."/>
            <person name="Wilkins M.J."/>
            <person name="Williams K.H."/>
            <person name="Banfield J.F."/>
        </authorList>
    </citation>
    <scope>NUCLEOTIDE SEQUENCE [LARGE SCALE GENOMIC DNA]</scope>
</reference>
<evidence type="ECO:0000313" key="2">
    <source>
        <dbReference type="Proteomes" id="UP000034799"/>
    </source>
</evidence>
<dbReference type="AlphaFoldDB" id="A0A0G0QWW6"/>
<organism evidence="1 2">
    <name type="scientific">candidate division WS6 bacterium GW2011_GWF2_39_15</name>
    <dbReference type="NCBI Taxonomy" id="1619100"/>
    <lineage>
        <taxon>Bacteria</taxon>
        <taxon>Candidatus Dojkabacteria</taxon>
    </lineage>
</organism>
<proteinExistence type="predicted"/>
<evidence type="ECO:0000313" key="1">
    <source>
        <dbReference type="EMBL" id="KKR06122.1"/>
    </source>
</evidence>
<sequence length="156" mass="17372">MKKSMIYLTVAGTVAVIVLSTSTLSKVYAGNTEHRSSFISALANKLGVSEDKVTKAIEEARITVHDEMITEAMTKVNQAIKDGKLTQRQATIVKTMWEIKKNNIGEGYKGAMRLNMLDKLNEKGLKVTQEEMDELRDSLDSLGIVGFGHRGMHRRM</sequence>
<dbReference type="Proteomes" id="UP000034799">
    <property type="component" value="Unassembled WGS sequence"/>
</dbReference>
<dbReference type="STRING" id="1619100.UT34_C0001G0162"/>
<gene>
    <name evidence="1" type="ORF">UT34_C0001G0162</name>
</gene>
<dbReference type="EMBL" id="LBWK01000001">
    <property type="protein sequence ID" value="KKR06122.1"/>
    <property type="molecule type" value="Genomic_DNA"/>
</dbReference>
<protein>
    <submittedName>
        <fullName evidence="1">Uncharacterized protein</fullName>
    </submittedName>
</protein>
<accession>A0A0G0QWW6</accession>
<name>A0A0G0QWW6_9BACT</name>